<keyword evidence="3" id="KW-1185">Reference proteome</keyword>
<dbReference type="InterPro" id="IPR058575">
    <property type="entry name" value="NTP_transf_8_dom"/>
</dbReference>
<sequence length="359" mass="39726">MNRLDTMYQTILAELGQRVFDASFVSDFPADGRFVAVTVKDRKYWYFDQPDGQGGQTRRYAGPVDDAAITERVTQFKALKNDFTSRRKLVRTLIREGGLPRPENRAGDIIEVLANAGFFRLRGVLIGTVAYQCYSGLLGVRLPSASMVTGDADLAQDFAISNEVQDSLPPILDLLRSIDETFQPIPHRSGSPRSSAFKTQDGYRVEFLTGNRGSDDYLDKPAEMPALGGASADPLRFLDFLIYEPVRTVLLHQAGVSVLVPDPARYAIHKLIVATRRVKTDDGFLKQKKDLNQATALIEAMTQERRFNDVKETLQEALARGPAWRDAITDALSMIPDETADRLVKVIDENAKGIGKGGG</sequence>
<proteinExistence type="predicted"/>
<dbReference type="InterPro" id="IPR022550">
    <property type="entry name" value="NTP_transf_8"/>
</dbReference>
<comment type="caution">
    <text evidence="2">The sequence shown here is derived from an EMBL/GenBank/DDBJ whole genome shotgun (WGS) entry which is preliminary data.</text>
</comment>
<protein>
    <submittedName>
        <fullName evidence="2">GSU2403 family nucleotidyltransferase fold protein</fullName>
    </submittedName>
</protein>
<dbReference type="EMBL" id="JARFYN010000034">
    <property type="protein sequence ID" value="MDL2408478.1"/>
    <property type="molecule type" value="Genomic_DNA"/>
</dbReference>
<dbReference type="Proteomes" id="UP001172630">
    <property type="component" value="Unassembled WGS sequence"/>
</dbReference>
<evidence type="ECO:0000313" key="2">
    <source>
        <dbReference type="EMBL" id="MDL2408478.1"/>
    </source>
</evidence>
<evidence type="ECO:0000259" key="1">
    <source>
        <dbReference type="Pfam" id="PF12281"/>
    </source>
</evidence>
<dbReference type="Pfam" id="PF12281">
    <property type="entry name" value="NTP_transf_8"/>
    <property type="match status" value="1"/>
</dbReference>
<reference evidence="2" key="1">
    <citation type="submission" date="2023-06" db="EMBL/GenBank/DDBJ databases">
        <title>Phylogenetic Diversity of Rhizobium strains.</title>
        <authorList>
            <person name="Moura F.T."/>
            <person name="Helene L.C.F."/>
            <person name="Hungria M."/>
        </authorList>
    </citation>
    <scope>NUCLEOTIDE SEQUENCE</scope>
    <source>
        <strain evidence="2">CCGE524</strain>
    </source>
</reference>
<dbReference type="RefSeq" id="WP_285881897.1">
    <property type="nucleotide sequence ID" value="NZ_JARFYN010000034.1"/>
</dbReference>
<organism evidence="2 3">
    <name type="scientific">Rhizobium calliandrae</name>
    <dbReference type="NCBI Taxonomy" id="1312182"/>
    <lineage>
        <taxon>Bacteria</taxon>
        <taxon>Pseudomonadati</taxon>
        <taxon>Pseudomonadota</taxon>
        <taxon>Alphaproteobacteria</taxon>
        <taxon>Hyphomicrobiales</taxon>
        <taxon>Rhizobiaceae</taxon>
        <taxon>Rhizobium/Agrobacterium group</taxon>
        <taxon>Rhizobium</taxon>
    </lineage>
</organism>
<name>A0ABT7KIM1_9HYPH</name>
<feature type="domain" description="Nucleotidyltransferase-like" evidence="1">
    <location>
        <begin position="105"/>
        <end position="317"/>
    </location>
</feature>
<gene>
    <name evidence="2" type="ORF">PY650_23095</name>
</gene>
<accession>A0ABT7KIM1</accession>
<evidence type="ECO:0000313" key="3">
    <source>
        <dbReference type="Proteomes" id="UP001172630"/>
    </source>
</evidence>
<dbReference type="PIRSF" id="PIRSF031854">
    <property type="entry name" value="UCP031854"/>
    <property type="match status" value="1"/>
</dbReference>